<dbReference type="EMBL" id="MU853224">
    <property type="protein sequence ID" value="KAK4127340.1"/>
    <property type="molecule type" value="Genomic_DNA"/>
</dbReference>
<dbReference type="Proteomes" id="UP001302602">
    <property type="component" value="Unassembled WGS sequence"/>
</dbReference>
<feature type="region of interest" description="Disordered" evidence="1">
    <location>
        <begin position="296"/>
        <end position="395"/>
    </location>
</feature>
<protein>
    <submittedName>
        <fullName evidence="2">Uncharacterized protein</fullName>
    </submittedName>
</protein>
<feature type="region of interest" description="Disordered" evidence="1">
    <location>
        <begin position="589"/>
        <end position="660"/>
    </location>
</feature>
<feature type="compositionally biased region" description="Polar residues" evidence="1">
    <location>
        <begin position="343"/>
        <end position="361"/>
    </location>
</feature>
<organism evidence="2 3">
    <name type="scientific">Parathielavia appendiculata</name>
    <dbReference type="NCBI Taxonomy" id="2587402"/>
    <lineage>
        <taxon>Eukaryota</taxon>
        <taxon>Fungi</taxon>
        <taxon>Dikarya</taxon>
        <taxon>Ascomycota</taxon>
        <taxon>Pezizomycotina</taxon>
        <taxon>Sordariomycetes</taxon>
        <taxon>Sordariomycetidae</taxon>
        <taxon>Sordariales</taxon>
        <taxon>Chaetomiaceae</taxon>
        <taxon>Parathielavia</taxon>
    </lineage>
</organism>
<feature type="compositionally biased region" description="Polar residues" evidence="1">
    <location>
        <begin position="1"/>
        <end position="10"/>
    </location>
</feature>
<name>A0AAN6Z6B6_9PEZI</name>
<feature type="compositionally biased region" description="Basic and acidic residues" evidence="1">
    <location>
        <begin position="223"/>
        <end position="243"/>
    </location>
</feature>
<accession>A0AAN6Z6B6</accession>
<feature type="region of interest" description="Disordered" evidence="1">
    <location>
        <begin position="207"/>
        <end position="280"/>
    </location>
</feature>
<dbReference type="RefSeq" id="XP_062651111.1">
    <property type="nucleotide sequence ID" value="XM_062786221.1"/>
</dbReference>
<feature type="compositionally biased region" description="Low complexity" evidence="1">
    <location>
        <begin position="492"/>
        <end position="509"/>
    </location>
</feature>
<proteinExistence type="predicted"/>
<feature type="compositionally biased region" description="Basic and acidic residues" evidence="1">
    <location>
        <begin position="47"/>
        <end position="64"/>
    </location>
</feature>
<comment type="caution">
    <text evidence="2">The sequence shown here is derived from an EMBL/GenBank/DDBJ whole genome shotgun (WGS) entry which is preliminary data.</text>
</comment>
<sequence>MPIKRASSTKSLDRSPTAASQGTRKRPSHIVDDGHASKRRKHLVYPLRREDVRIQIGSQERRPGETSSITRSWVTPPVPDSQSAPRRHAKPPNPRSTKDHLVLSHIPPGDKLQRSSLPMREPSSDQSESGERRCCVSSDADGHILTTSFPLLSHPLSVRPVPEAFYDPERFDSETTGTAAAQVGRIVSPVAPSQRIENIRWHQWLGQPSSPVSSHVAVKGSKRSRDYKVSPGVSERRRPEQKPHIPSHPPGGLQPSKPKKANSGRSRDPAKMLSSSNSSEILSRYEGLVARLRQLGQFDTPESNGSPSEPPIGVGTENTNSSIKGHGEKPVCHSSSRVHDGSSFATESANPVQRIDSSNANVLDLEHRPTKRSSLQAPSAVPQDHAEPEGADPDEAWKTFVFGDKDSDELGKAAFEEARHDAVRHLQPSTSPTAIDEGLEYDGQSNIVTVGTLYTRHDNETSITAEARSPSEAFGGVNISYDASSIESASPSVISVSDESNSPSSVEVNAGTSDVSGQESIAGASGSFEPSSLPETEISASHLHVGTPSMTTSMAVAPAQSDMVPSESDTAGEHFRFSQPKIFVGRSSLTQPKPVTDRGPGITLAKRRTGRPRRRANDGRADIRALPNYSSDPIEDFEEGKRPSRGERAPRSLFPALELS</sequence>
<gene>
    <name evidence="2" type="ORF">N657DRAFT_206648</name>
</gene>
<evidence type="ECO:0000256" key="1">
    <source>
        <dbReference type="SAM" id="MobiDB-lite"/>
    </source>
</evidence>
<reference evidence="2" key="2">
    <citation type="submission" date="2023-05" db="EMBL/GenBank/DDBJ databases">
        <authorList>
            <consortium name="Lawrence Berkeley National Laboratory"/>
            <person name="Steindorff A."/>
            <person name="Hensen N."/>
            <person name="Bonometti L."/>
            <person name="Westerberg I."/>
            <person name="Brannstrom I.O."/>
            <person name="Guillou S."/>
            <person name="Cros-Aarteil S."/>
            <person name="Calhoun S."/>
            <person name="Haridas S."/>
            <person name="Kuo A."/>
            <person name="Mondo S."/>
            <person name="Pangilinan J."/>
            <person name="Riley R."/>
            <person name="Labutti K."/>
            <person name="Andreopoulos B."/>
            <person name="Lipzen A."/>
            <person name="Chen C."/>
            <person name="Yanf M."/>
            <person name="Daum C."/>
            <person name="Ng V."/>
            <person name="Clum A."/>
            <person name="Ohm R."/>
            <person name="Martin F."/>
            <person name="Silar P."/>
            <person name="Natvig D."/>
            <person name="Lalanne C."/>
            <person name="Gautier V."/>
            <person name="Ament-Velasquez S.L."/>
            <person name="Kruys A."/>
            <person name="Hutchinson M.I."/>
            <person name="Powell A.J."/>
            <person name="Barry K."/>
            <person name="Miller A.N."/>
            <person name="Grigoriev I.V."/>
            <person name="Debuchy R."/>
            <person name="Gladieux P."/>
            <person name="Thoren M.H."/>
            <person name="Johannesson H."/>
        </authorList>
    </citation>
    <scope>NUCLEOTIDE SEQUENCE</scope>
    <source>
        <strain evidence="2">CBS 731.68</strain>
    </source>
</reference>
<feature type="compositionally biased region" description="Polar residues" evidence="1">
    <location>
        <begin position="510"/>
        <end position="519"/>
    </location>
</feature>
<dbReference type="GeneID" id="87822987"/>
<dbReference type="AlphaFoldDB" id="A0AAN6Z6B6"/>
<feature type="region of interest" description="Disordered" evidence="1">
    <location>
        <begin position="1"/>
        <end position="139"/>
    </location>
</feature>
<evidence type="ECO:0000313" key="3">
    <source>
        <dbReference type="Proteomes" id="UP001302602"/>
    </source>
</evidence>
<feature type="compositionally biased region" description="Basic and acidic residues" evidence="1">
    <location>
        <begin position="639"/>
        <end position="650"/>
    </location>
</feature>
<feature type="region of interest" description="Disordered" evidence="1">
    <location>
        <begin position="492"/>
        <end position="534"/>
    </location>
</feature>
<evidence type="ECO:0000313" key="2">
    <source>
        <dbReference type="EMBL" id="KAK4127340.1"/>
    </source>
</evidence>
<feature type="compositionally biased region" description="Basic residues" evidence="1">
    <location>
        <begin position="605"/>
        <end position="614"/>
    </location>
</feature>
<reference evidence="2" key="1">
    <citation type="journal article" date="2023" name="Mol. Phylogenet. Evol.">
        <title>Genome-scale phylogeny and comparative genomics of the fungal order Sordariales.</title>
        <authorList>
            <person name="Hensen N."/>
            <person name="Bonometti L."/>
            <person name="Westerberg I."/>
            <person name="Brannstrom I.O."/>
            <person name="Guillou S."/>
            <person name="Cros-Aarteil S."/>
            <person name="Calhoun S."/>
            <person name="Haridas S."/>
            <person name="Kuo A."/>
            <person name="Mondo S."/>
            <person name="Pangilinan J."/>
            <person name="Riley R."/>
            <person name="LaButti K."/>
            <person name="Andreopoulos B."/>
            <person name="Lipzen A."/>
            <person name="Chen C."/>
            <person name="Yan M."/>
            <person name="Daum C."/>
            <person name="Ng V."/>
            <person name="Clum A."/>
            <person name="Steindorff A."/>
            <person name="Ohm R.A."/>
            <person name="Martin F."/>
            <person name="Silar P."/>
            <person name="Natvig D.O."/>
            <person name="Lalanne C."/>
            <person name="Gautier V."/>
            <person name="Ament-Velasquez S.L."/>
            <person name="Kruys A."/>
            <person name="Hutchinson M.I."/>
            <person name="Powell A.J."/>
            <person name="Barry K."/>
            <person name="Miller A.N."/>
            <person name="Grigoriev I.V."/>
            <person name="Debuchy R."/>
            <person name="Gladieux P."/>
            <person name="Hiltunen Thoren M."/>
            <person name="Johannesson H."/>
        </authorList>
    </citation>
    <scope>NUCLEOTIDE SEQUENCE</scope>
    <source>
        <strain evidence="2">CBS 731.68</strain>
    </source>
</reference>
<keyword evidence="3" id="KW-1185">Reference proteome</keyword>